<evidence type="ECO:0000313" key="3">
    <source>
        <dbReference type="Proteomes" id="UP001244207"/>
    </source>
</evidence>
<feature type="transmembrane region" description="Helical" evidence="1">
    <location>
        <begin position="65"/>
        <end position="82"/>
    </location>
</feature>
<sequence length="116" mass="12670">MRMFHTGGSSLGCQSEPGSFPCSRLAGKHTKRHDSPTHQIFVLPIFGEIFANTSFKDASGSLRNGWYASSLYGFLALALIIIDGPDEFLWCHVAGSCQGIIIWYIFLLLSAALVVC</sequence>
<evidence type="ECO:0000256" key="1">
    <source>
        <dbReference type="SAM" id="Phobius"/>
    </source>
</evidence>
<keyword evidence="1" id="KW-1133">Transmembrane helix</keyword>
<dbReference type="EMBL" id="JAHMHS010000238">
    <property type="protein sequence ID" value="KAK1705645.1"/>
    <property type="molecule type" value="Genomic_DNA"/>
</dbReference>
<gene>
    <name evidence="2" type="ORF">BDZ83DRAFT_644032</name>
</gene>
<name>A0AAD8X7V7_GLOAC</name>
<reference evidence="2" key="1">
    <citation type="submission" date="2021-12" db="EMBL/GenBank/DDBJ databases">
        <title>Comparative genomics, transcriptomics and evolutionary studies reveal genomic signatures of adaptation to plant cell wall in hemibiotrophic fungi.</title>
        <authorList>
            <consortium name="DOE Joint Genome Institute"/>
            <person name="Baroncelli R."/>
            <person name="Diaz J.F."/>
            <person name="Benocci T."/>
            <person name="Peng M."/>
            <person name="Battaglia E."/>
            <person name="Haridas S."/>
            <person name="Andreopoulos W."/>
            <person name="Labutti K."/>
            <person name="Pangilinan J."/>
            <person name="Floch G.L."/>
            <person name="Makela M.R."/>
            <person name="Henrissat B."/>
            <person name="Grigoriev I.V."/>
            <person name="Crouch J.A."/>
            <person name="De Vries R.P."/>
            <person name="Sukno S.A."/>
            <person name="Thon M.R."/>
        </authorList>
    </citation>
    <scope>NUCLEOTIDE SEQUENCE</scope>
    <source>
        <strain evidence="2">CBS 112980</strain>
    </source>
</reference>
<keyword evidence="1" id="KW-0472">Membrane</keyword>
<dbReference type="Proteomes" id="UP001244207">
    <property type="component" value="Unassembled WGS sequence"/>
</dbReference>
<dbReference type="RefSeq" id="XP_060357669.1">
    <property type="nucleotide sequence ID" value="XM_060509716.1"/>
</dbReference>
<comment type="caution">
    <text evidence="2">The sequence shown here is derived from an EMBL/GenBank/DDBJ whole genome shotgun (WGS) entry which is preliminary data.</text>
</comment>
<dbReference type="AlphaFoldDB" id="A0AAD8X7V7"/>
<protein>
    <submittedName>
        <fullName evidence="2">Uncharacterized protein</fullName>
    </submittedName>
</protein>
<keyword evidence="3" id="KW-1185">Reference proteome</keyword>
<organism evidence="2 3">
    <name type="scientific">Glomerella acutata</name>
    <name type="common">Colletotrichum acutatum</name>
    <dbReference type="NCBI Taxonomy" id="27357"/>
    <lineage>
        <taxon>Eukaryota</taxon>
        <taxon>Fungi</taxon>
        <taxon>Dikarya</taxon>
        <taxon>Ascomycota</taxon>
        <taxon>Pezizomycotina</taxon>
        <taxon>Sordariomycetes</taxon>
        <taxon>Hypocreomycetidae</taxon>
        <taxon>Glomerellales</taxon>
        <taxon>Glomerellaceae</taxon>
        <taxon>Colletotrichum</taxon>
        <taxon>Colletotrichum acutatum species complex</taxon>
    </lineage>
</organism>
<dbReference type="GeneID" id="85393615"/>
<keyword evidence="1" id="KW-0812">Transmembrane</keyword>
<evidence type="ECO:0000313" key="2">
    <source>
        <dbReference type="EMBL" id="KAK1705645.1"/>
    </source>
</evidence>
<accession>A0AAD8X7V7</accession>
<proteinExistence type="predicted"/>
<feature type="transmembrane region" description="Helical" evidence="1">
    <location>
        <begin position="88"/>
        <end position="115"/>
    </location>
</feature>